<evidence type="ECO:0000313" key="3">
    <source>
        <dbReference type="EMBL" id="KAL1264895.1"/>
    </source>
</evidence>
<feature type="signal peptide" evidence="2">
    <location>
        <begin position="1"/>
        <end position="18"/>
    </location>
</feature>
<keyword evidence="4" id="KW-1185">Reference proteome</keyword>
<evidence type="ECO:0000256" key="1">
    <source>
        <dbReference type="SAM" id="MobiDB-lite"/>
    </source>
</evidence>
<name>A0ABR3MJS7_9TELE</name>
<dbReference type="Proteomes" id="UP001558613">
    <property type="component" value="Unassembled WGS sequence"/>
</dbReference>
<comment type="caution">
    <text evidence="3">The sequence shown here is derived from an EMBL/GenBank/DDBJ whole genome shotgun (WGS) entry which is preliminary data.</text>
</comment>
<feature type="region of interest" description="Disordered" evidence="1">
    <location>
        <begin position="40"/>
        <end position="76"/>
    </location>
</feature>
<evidence type="ECO:0000313" key="4">
    <source>
        <dbReference type="Proteomes" id="UP001558613"/>
    </source>
</evidence>
<reference evidence="3 4" key="1">
    <citation type="submission" date="2023-09" db="EMBL/GenBank/DDBJ databases">
        <authorList>
            <person name="Wang M."/>
        </authorList>
    </citation>
    <scope>NUCLEOTIDE SEQUENCE [LARGE SCALE GENOMIC DNA]</scope>
    <source>
        <strain evidence="3">GT-2023</strain>
        <tissue evidence="3">Liver</tissue>
    </source>
</reference>
<evidence type="ECO:0008006" key="5">
    <source>
        <dbReference type="Google" id="ProtNLM"/>
    </source>
</evidence>
<sequence>MALLDALSVLTVSCCVSAAPPAEGAVLICIAPPSEYVSHPMRARQETPVTPASEPPPTPPESFICPVRSSGTRAEP</sequence>
<accession>A0ABR3MJS7</accession>
<proteinExistence type="predicted"/>
<gene>
    <name evidence="3" type="ORF">QQF64_005250</name>
</gene>
<organism evidence="3 4">
    <name type="scientific">Cirrhinus molitorella</name>
    <name type="common">mud carp</name>
    <dbReference type="NCBI Taxonomy" id="172907"/>
    <lineage>
        <taxon>Eukaryota</taxon>
        <taxon>Metazoa</taxon>
        <taxon>Chordata</taxon>
        <taxon>Craniata</taxon>
        <taxon>Vertebrata</taxon>
        <taxon>Euteleostomi</taxon>
        <taxon>Actinopterygii</taxon>
        <taxon>Neopterygii</taxon>
        <taxon>Teleostei</taxon>
        <taxon>Ostariophysi</taxon>
        <taxon>Cypriniformes</taxon>
        <taxon>Cyprinidae</taxon>
        <taxon>Labeoninae</taxon>
        <taxon>Labeonini</taxon>
        <taxon>Cirrhinus</taxon>
    </lineage>
</organism>
<dbReference type="EMBL" id="JAYMGO010000012">
    <property type="protein sequence ID" value="KAL1264895.1"/>
    <property type="molecule type" value="Genomic_DNA"/>
</dbReference>
<feature type="chain" id="PRO_5046227713" description="Secreted protein" evidence="2">
    <location>
        <begin position="19"/>
        <end position="76"/>
    </location>
</feature>
<protein>
    <recommendedName>
        <fullName evidence="5">Secreted protein</fullName>
    </recommendedName>
</protein>
<keyword evidence="2" id="KW-0732">Signal</keyword>
<evidence type="ECO:0000256" key="2">
    <source>
        <dbReference type="SAM" id="SignalP"/>
    </source>
</evidence>